<evidence type="ECO:0000313" key="2">
    <source>
        <dbReference type="Proteomes" id="UP000295729"/>
    </source>
</evidence>
<dbReference type="OrthoDB" id="6101448at2"/>
<protein>
    <submittedName>
        <fullName evidence="1">Uncharacterized protein</fullName>
    </submittedName>
</protein>
<dbReference type="RefSeq" id="WP_133562587.1">
    <property type="nucleotide sequence ID" value="NZ_SNZA01000003.1"/>
</dbReference>
<reference evidence="1 2" key="1">
    <citation type="submission" date="2019-03" db="EMBL/GenBank/DDBJ databases">
        <title>Genomic Encyclopedia of Type Strains, Phase IV (KMG-IV): sequencing the most valuable type-strain genomes for metagenomic binning, comparative biology and taxonomic classification.</title>
        <authorList>
            <person name="Goeker M."/>
        </authorList>
    </citation>
    <scope>NUCLEOTIDE SEQUENCE [LARGE SCALE GENOMIC DNA]</scope>
    <source>
        <strain evidence="1 2">DSM 5604</strain>
    </source>
</reference>
<gene>
    <name evidence="1" type="ORF">C8D85_2203</name>
</gene>
<accession>A0A4R6X364</accession>
<keyword evidence="2" id="KW-1185">Reference proteome</keyword>
<dbReference type="EMBL" id="SNZA01000003">
    <property type="protein sequence ID" value="TDR13326.1"/>
    <property type="molecule type" value="Genomic_DNA"/>
</dbReference>
<dbReference type="Proteomes" id="UP000295729">
    <property type="component" value="Unassembled WGS sequence"/>
</dbReference>
<sequence length="569" mass="64832">MQSSMLPSSTANGTLFEIEGAILALQSYPLKAHRTLETLLKALLGQVSDRDMSRYIEEVCHLMDRLLEQGRFLEPTQRSLLLAWTTELRSQWIRIQGFQESEDLGLLQRIHAELIRQEKSQEQTVQSFYGFYQGAISDGFQYLTQLSDLGYWVIDRADNHVDSRAHQDTLHLRVSLETGLSLSDLQARLPSFGWESAQENEQGSLSLPANSENYWIDWLHLLASEREVWRKSTSFLRFYKSLQEQVRSQFSQSLDNLCEPASATHLNVLLNSEPPSSVVGFDLYGGRVFLHDQVGAVQKVLLLSESVIPVYRLSYRDQQYVVPIFKVETDGQLAPGSALGWWYEQGGWNSQPLDQETVSYVLLRGANSQELTPILYDEMVREYAVVLRSSCLPSGIQNVWNIRGEFLVEPARPSSNVHVSGVQRHTYSSLFHQTKSRKPVYFELMPSCGVELYSDMVVGLVPVQSLTRLMDCFIYHSGHTVPLIEPPESARRADDMVIIVSSKGVFFAFRGRYSLNQNELHTLVEGDQFTLSSVEGTQSITIDFIKQGWFLLDQRHTYILQTQLLEILT</sequence>
<comment type="caution">
    <text evidence="1">The sequence shown here is derived from an EMBL/GenBank/DDBJ whole genome shotgun (WGS) entry which is preliminary data.</text>
</comment>
<dbReference type="AlphaFoldDB" id="A0A4R6X364"/>
<organism evidence="1 2">
    <name type="scientific">Marinomonas communis</name>
    <dbReference type="NCBI Taxonomy" id="28254"/>
    <lineage>
        <taxon>Bacteria</taxon>
        <taxon>Pseudomonadati</taxon>
        <taxon>Pseudomonadota</taxon>
        <taxon>Gammaproteobacteria</taxon>
        <taxon>Oceanospirillales</taxon>
        <taxon>Oceanospirillaceae</taxon>
        <taxon>Marinomonas</taxon>
    </lineage>
</organism>
<proteinExistence type="predicted"/>
<evidence type="ECO:0000313" key="1">
    <source>
        <dbReference type="EMBL" id="TDR13326.1"/>
    </source>
</evidence>
<name>A0A4R6X364_9GAMM</name>